<dbReference type="InterPro" id="IPR003782">
    <property type="entry name" value="SCO1/SenC"/>
</dbReference>
<dbReference type="SUPFAM" id="SSF52833">
    <property type="entry name" value="Thioredoxin-like"/>
    <property type="match status" value="1"/>
</dbReference>
<evidence type="ECO:0000313" key="2">
    <source>
        <dbReference type="EMBL" id="SVB54579.1"/>
    </source>
</evidence>
<gene>
    <name evidence="2" type="ORF">METZ01_LOCUS207433</name>
</gene>
<proteinExistence type="inferred from homology"/>
<reference evidence="2" key="1">
    <citation type="submission" date="2018-05" db="EMBL/GenBank/DDBJ databases">
        <authorList>
            <person name="Lanie J.A."/>
            <person name="Ng W.-L."/>
            <person name="Kazmierczak K.M."/>
            <person name="Andrzejewski T.M."/>
            <person name="Davidsen T.M."/>
            <person name="Wayne K.J."/>
            <person name="Tettelin H."/>
            <person name="Glass J.I."/>
            <person name="Rusch D."/>
            <person name="Podicherti R."/>
            <person name="Tsui H.-C.T."/>
            <person name="Winkler M.E."/>
        </authorList>
    </citation>
    <scope>NUCLEOTIDE SEQUENCE</scope>
</reference>
<dbReference type="PANTHER" id="PTHR12151">
    <property type="entry name" value="ELECTRON TRANSPORT PROTIN SCO1/SENC FAMILY MEMBER"/>
    <property type="match status" value="1"/>
</dbReference>
<comment type="similarity">
    <text evidence="1">Belongs to the SCO1/2 family.</text>
</comment>
<evidence type="ECO:0008006" key="3">
    <source>
        <dbReference type="Google" id="ProtNLM"/>
    </source>
</evidence>
<name>A0A382EW23_9ZZZZ</name>
<evidence type="ECO:0000256" key="1">
    <source>
        <dbReference type="ARBA" id="ARBA00010996"/>
    </source>
</evidence>
<dbReference type="PANTHER" id="PTHR12151:SF25">
    <property type="entry name" value="LINALOOL DEHYDRATASE_ISOMERASE DOMAIN-CONTAINING PROTEIN"/>
    <property type="match status" value="1"/>
</dbReference>
<accession>A0A382EW23</accession>
<dbReference type="EMBL" id="UINC01046491">
    <property type="protein sequence ID" value="SVB54579.1"/>
    <property type="molecule type" value="Genomic_DNA"/>
</dbReference>
<protein>
    <recommendedName>
        <fullName evidence="3">Thioredoxin domain-containing protein</fullName>
    </recommendedName>
</protein>
<organism evidence="2">
    <name type="scientific">marine metagenome</name>
    <dbReference type="NCBI Taxonomy" id="408172"/>
    <lineage>
        <taxon>unclassified sequences</taxon>
        <taxon>metagenomes</taxon>
        <taxon>ecological metagenomes</taxon>
    </lineage>
</organism>
<dbReference type="Pfam" id="PF02630">
    <property type="entry name" value="SCO1-SenC"/>
    <property type="match status" value="1"/>
</dbReference>
<dbReference type="CDD" id="cd02968">
    <property type="entry name" value="SCO"/>
    <property type="match status" value="1"/>
</dbReference>
<dbReference type="InterPro" id="IPR036249">
    <property type="entry name" value="Thioredoxin-like_sf"/>
</dbReference>
<dbReference type="Gene3D" id="3.40.30.10">
    <property type="entry name" value="Glutaredoxin"/>
    <property type="match status" value="1"/>
</dbReference>
<sequence length="169" mass="19595">MGIKSKTDLYLPEFNFQNQNGTYISDADFTSKLVLVTFMYSNCKTECPSALNDLKNFEKIRNEYKDELNIIIFSIDPVSDTQLKVKNLLNKYELNNSLDYLIADKYDLKVIWEHFYVPVASVQSKSLKGNLILHSIPAYLISNQKNKFTLIYTEFDINSIKVDIKNILN</sequence>
<dbReference type="AlphaFoldDB" id="A0A382EW23"/>